<comment type="subcellular location">
    <subcellularLocation>
        <location evidence="1">Membrane</location>
        <topology evidence="1">Multi-pass membrane protein</topology>
    </subcellularLocation>
</comment>
<evidence type="ECO:0000313" key="9">
    <source>
        <dbReference type="Proteomes" id="UP001230188"/>
    </source>
</evidence>
<sequence>MESEPASETEPLLSNRDEDHLSLTQFTVLAATAALCNASSDMYVPLLPTVKEDLHASWLMISLSLILNWTFSGLTGPAWVTLSVARGRLVALACGLSMFLAGTIISGLAASAQMLVVGRIVQGFGESSARAIAEAIVTDVYVQVDERNEALAFLSSTYPVVIICAPALGGLVGAALGWRYVFAILFVWGTIQMLSLALLRETQPRVAAKSSSSSATDRGRVSTGWGLLSRSISVRVVAGWAFNLSANSLAGTMLSLYPYTLENIYGFSTQVSGLIIGSVGFFCVVGGVCNTCLHHYLDVVPLLRVGMTAYTTVTLGLAVVTALFGTDAVPYLTDRGNAFNTYWFSTLVMYAFQLLWFFNYPAILTVLLSGLGDEARALVVGINSGIMIIGFGISALVATMVARYFPPFGAPNVLYGLLSAWGAFGCCDYWIFLSGSLPESDAGLKNAAALKADAPAAVLTYDDATEDGDEV</sequence>
<evidence type="ECO:0000256" key="6">
    <source>
        <dbReference type="SAM" id="Phobius"/>
    </source>
</evidence>
<dbReference type="InterPro" id="IPR036259">
    <property type="entry name" value="MFS_trans_sf"/>
</dbReference>
<evidence type="ECO:0000259" key="7">
    <source>
        <dbReference type="PROSITE" id="PS50850"/>
    </source>
</evidence>
<dbReference type="InterPro" id="IPR011701">
    <property type="entry name" value="MFS"/>
</dbReference>
<keyword evidence="2" id="KW-0813">Transport</keyword>
<dbReference type="AlphaFoldDB" id="A0AAD7XLX3"/>
<feature type="transmembrane region" description="Helical" evidence="6">
    <location>
        <begin position="88"/>
        <end position="110"/>
    </location>
</feature>
<proteinExistence type="predicted"/>
<feature type="transmembrane region" description="Helical" evidence="6">
    <location>
        <begin position="380"/>
        <end position="401"/>
    </location>
</feature>
<dbReference type="GO" id="GO:0022857">
    <property type="term" value="F:transmembrane transporter activity"/>
    <property type="evidence" value="ECO:0007669"/>
    <property type="project" value="InterPro"/>
</dbReference>
<feature type="domain" description="Major facilitator superfamily (MFS) profile" evidence="7">
    <location>
        <begin position="25"/>
        <end position="437"/>
    </location>
</feature>
<feature type="transmembrane region" description="Helical" evidence="6">
    <location>
        <begin position="305"/>
        <end position="324"/>
    </location>
</feature>
<evidence type="ECO:0000256" key="1">
    <source>
        <dbReference type="ARBA" id="ARBA00004141"/>
    </source>
</evidence>
<keyword evidence="9" id="KW-1185">Reference proteome</keyword>
<name>A0AAD7XLX3_9STRA</name>
<keyword evidence="4 6" id="KW-1133">Transmembrane helix</keyword>
<protein>
    <recommendedName>
        <fullName evidence="7">Major facilitator superfamily (MFS) profile domain-containing protein</fullName>
    </recommendedName>
</protein>
<evidence type="ECO:0000256" key="3">
    <source>
        <dbReference type="ARBA" id="ARBA00022692"/>
    </source>
</evidence>
<dbReference type="PANTHER" id="PTHR23502">
    <property type="entry name" value="MAJOR FACILITATOR SUPERFAMILY"/>
    <property type="match status" value="1"/>
</dbReference>
<feature type="transmembrane region" description="Helical" evidence="6">
    <location>
        <begin position="237"/>
        <end position="259"/>
    </location>
</feature>
<dbReference type="GO" id="GO:0005886">
    <property type="term" value="C:plasma membrane"/>
    <property type="evidence" value="ECO:0007669"/>
    <property type="project" value="TreeGrafter"/>
</dbReference>
<dbReference type="Pfam" id="PF07690">
    <property type="entry name" value="MFS_1"/>
    <property type="match status" value="1"/>
</dbReference>
<dbReference type="SUPFAM" id="SSF103473">
    <property type="entry name" value="MFS general substrate transporter"/>
    <property type="match status" value="1"/>
</dbReference>
<dbReference type="InterPro" id="IPR020846">
    <property type="entry name" value="MFS_dom"/>
</dbReference>
<evidence type="ECO:0000256" key="4">
    <source>
        <dbReference type="ARBA" id="ARBA00022989"/>
    </source>
</evidence>
<evidence type="ECO:0000256" key="5">
    <source>
        <dbReference type="ARBA" id="ARBA00023136"/>
    </source>
</evidence>
<feature type="transmembrane region" description="Helical" evidence="6">
    <location>
        <begin position="58"/>
        <end position="82"/>
    </location>
</feature>
<feature type="transmembrane region" description="Helical" evidence="6">
    <location>
        <begin position="151"/>
        <end position="174"/>
    </location>
</feature>
<accession>A0AAD7XLX3</accession>
<keyword evidence="3 6" id="KW-0812">Transmembrane</keyword>
<feature type="transmembrane region" description="Helical" evidence="6">
    <location>
        <begin position="271"/>
        <end position="293"/>
    </location>
</feature>
<dbReference type="Gene3D" id="1.20.1720.10">
    <property type="entry name" value="Multidrug resistance protein D"/>
    <property type="match status" value="1"/>
</dbReference>
<keyword evidence="5 6" id="KW-0472">Membrane</keyword>
<organism evidence="8 9">
    <name type="scientific">Chrysophaeum taylorii</name>
    <dbReference type="NCBI Taxonomy" id="2483200"/>
    <lineage>
        <taxon>Eukaryota</taxon>
        <taxon>Sar</taxon>
        <taxon>Stramenopiles</taxon>
        <taxon>Ochrophyta</taxon>
        <taxon>Pelagophyceae</taxon>
        <taxon>Pelagomonadales</taxon>
        <taxon>Pelagomonadaceae</taxon>
        <taxon>Chrysophaeum</taxon>
    </lineage>
</organism>
<dbReference type="Proteomes" id="UP001230188">
    <property type="component" value="Unassembled WGS sequence"/>
</dbReference>
<dbReference type="PANTHER" id="PTHR23502:SF132">
    <property type="entry name" value="POLYAMINE TRANSPORTER 2-RELATED"/>
    <property type="match status" value="1"/>
</dbReference>
<evidence type="ECO:0000313" key="8">
    <source>
        <dbReference type="EMBL" id="KAJ8600870.1"/>
    </source>
</evidence>
<comment type="caution">
    <text evidence="8">The sequence shown here is derived from an EMBL/GenBank/DDBJ whole genome shotgun (WGS) entry which is preliminary data.</text>
</comment>
<feature type="transmembrane region" description="Helical" evidence="6">
    <location>
        <begin position="180"/>
        <end position="199"/>
    </location>
</feature>
<dbReference type="EMBL" id="JAQMWT010000468">
    <property type="protein sequence ID" value="KAJ8600870.1"/>
    <property type="molecule type" value="Genomic_DNA"/>
</dbReference>
<feature type="transmembrane region" description="Helical" evidence="6">
    <location>
        <begin position="413"/>
        <end position="432"/>
    </location>
</feature>
<reference evidence="8" key="1">
    <citation type="submission" date="2023-01" db="EMBL/GenBank/DDBJ databases">
        <title>Metagenome sequencing of chrysophaentin producing Chrysophaeum taylorii.</title>
        <authorList>
            <person name="Davison J."/>
            <person name="Bewley C."/>
        </authorList>
    </citation>
    <scope>NUCLEOTIDE SEQUENCE</scope>
    <source>
        <strain evidence="8">NIES-1699</strain>
    </source>
</reference>
<evidence type="ECO:0000256" key="2">
    <source>
        <dbReference type="ARBA" id="ARBA00022448"/>
    </source>
</evidence>
<dbReference type="PROSITE" id="PS50850">
    <property type="entry name" value="MFS"/>
    <property type="match status" value="1"/>
</dbReference>
<gene>
    <name evidence="8" type="ORF">CTAYLR_006980</name>
</gene>
<feature type="transmembrane region" description="Helical" evidence="6">
    <location>
        <begin position="344"/>
        <end position="368"/>
    </location>
</feature>